<feature type="domain" description="HAT C-terminal dimerisation" evidence="2">
    <location>
        <begin position="323"/>
        <end position="379"/>
    </location>
</feature>
<dbReference type="PANTHER" id="PTHR46880">
    <property type="entry name" value="RAS-ASSOCIATING DOMAIN-CONTAINING PROTEIN"/>
    <property type="match status" value="1"/>
</dbReference>
<proteinExistence type="predicted"/>
<organism evidence="3 4">
    <name type="scientific">Dryococelus australis</name>
    <dbReference type="NCBI Taxonomy" id="614101"/>
    <lineage>
        <taxon>Eukaryota</taxon>
        <taxon>Metazoa</taxon>
        <taxon>Ecdysozoa</taxon>
        <taxon>Arthropoda</taxon>
        <taxon>Hexapoda</taxon>
        <taxon>Insecta</taxon>
        <taxon>Pterygota</taxon>
        <taxon>Neoptera</taxon>
        <taxon>Polyneoptera</taxon>
        <taxon>Phasmatodea</taxon>
        <taxon>Verophasmatodea</taxon>
        <taxon>Anareolatae</taxon>
        <taxon>Phasmatidae</taxon>
        <taxon>Eurycanthinae</taxon>
        <taxon>Dryococelus</taxon>
    </lineage>
</organism>
<gene>
    <name evidence="3" type="ORF">PR048_026739</name>
</gene>
<evidence type="ECO:0000313" key="4">
    <source>
        <dbReference type="Proteomes" id="UP001159363"/>
    </source>
</evidence>
<keyword evidence="4" id="KW-1185">Reference proteome</keyword>
<feature type="region of interest" description="Disordered" evidence="1">
    <location>
        <begin position="60"/>
        <end position="80"/>
    </location>
</feature>
<evidence type="ECO:0000259" key="2">
    <source>
        <dbReference type="Pfam" id="PF05699"/>
    </source>
</evidence>
<evidence type="ECO:0000256" key="1">
    <source>
        <dbReference type="SAM" id="MobiDB-lite"/>
    </source>
</evidence>
<accession>A0ABQ9GM70</accession>
<dbReference type="Proteomes" id="UP001159363">
    <property type="component" value="Chromosome 10"/>
</dbReference>
<dbReference type="Pfam" id="PF05699">
    <property type="entry name" value="Dimer_Tnp_hAT"/>
    <property type="match status" value="1"/>
</dbReference>
<dbReference type="PANTHER" id="PTHR46880:SF5">
    <property type="entry name" value="DUF4371 DOMAIN-CONTAINING PROTEIN"/>
    <property type="match status" value="1"/>
</dbReference>
<reference evidence="3 4" key="1">
    <citation type="submission" date="2023-02" db="EMBL/GenBank/DDBJ databases">
        <title>LHISI_Scaffold_Assembly.</title>
        <authorList>
            <person name="Stuart O.P."/>
            <person name="Cleave R."/>
            <person name="Magrath M.J.L."/>
            <person name="Mikheyev A.S."/>
        </authorList>
    </citation>
    <scope>NUCLEOTIDE SEQUENCE [LARGE SCALE GENOMIC DNA]</scope>
    <source>
        <strain evidence="3">Daus_M_001</strain>
        <tissue evidence="3">Leg muscle</tissue>
    </source>
</reference>
<protein>
    <recommendedName>
        <fullName evidence="2">HAT C-terminal dimerisation domain-containing protein</fullName>
    </recommendedName>
</protein>
<sequence length="420" mass="47558">MGSVAYLLHQDKGIAITEAAPLKELGQNCTPTDTSGNSECNDLCTSQTSALVENLEDKDTDDLGTLESGSGQPKLLSFPKTQDEKQSLCFSPKRYETYPWLEYSMSKGSPFRVIGKALSEVIEEGKDKYVVTAMGILSSIKTPNFIVCLFTMDYVLSLMNVLSNYFQKEETTLGVSARLAKSTLATLKGQRDKFDDVCTKRKLNTSHTLHDYIVESTLGQTVEAVDGEALDKEYWCCHIYYAVFDSIKVNMENWFCNLEFAESVDCFQNLDMEGSEIFLNVYKNELGINYSELKSEVSVFKNLSKTKKSESECDHMFIRNNVDKSYMPNLYKGLQLAIRIPVSSAGAERCFSAMQRVKTWLRSTTGQERFSFLSLTHIEAALLKELGWNQLCRSSYKRLVNWSFKNQKTLDELLKMNAQE</sequence>
<evidence type="ECO:0000313" key="3">
    <source>
        <dbReference type="EMBL" id="KAJ8873122.1"/>
    </source>
</evidence>
<name>A0ABQ9GM70_9NEOP</name>
<dbReference type="InterPro" id="IPR008906">
    <property type="entry name" value="HATC_C_dom"/>
</dbReference>
<dbReference type="EMBL" id="JARBHB010000011">
    <property type="protein sequence ID" value="KAJ8873122.1"/>
    <property type="molecule type" value="Genomic_DNA"/>
</dbReference>
<comment type="caution">
    <text evidence="3">The sequence shown here is derived from an EMBL/GenBank/DDBJ whole genome shotgun (WGS) entry which is preliminary data.</text>
</comment>